<evidence type="ECO:0000256" key="3">
    <source>
        <dbReference type="ARBA" id="ARBA00022692"/>
    </source>
</evidence>
<dbReference type="PANTHER" id="PTHR35007:SF1">
    <property type="entry name" value="PILUS ASSEMBLY PROTEIN"/>
    <property type="match status" value="1"/>
</dbReference>
<evidence type="ECO:0000256" key="5">
    <source>
        <dbReference type="ARBA" id="ARBA00023136"/>
    </source>
</evidence>
<feature type="domain" description="Type II secretion system protein GspF" evidence="7">
    <location>
        <begin position="107"/>
        <end position="232"/>
    </location>
</feature>
<evidence type="ECO:0000256" key="4">
    <source>
        <dbReference type="ARBA" id="ARBA00022989"/>
    </source>
</evidence>
<keyword evidence="5 6" id="KW-0472">Membrane</keyword>
<dbReference type="Gene3D" id="1.20.81.30">
    <property type="entry name" value="Type II secretion system (T2SS), domain F"/>
    <property type="match status" value="1"/>
</dbReference>
<dbReference type="AlphaFoldDB" id="A0A0F9GK41"/>
<organism evidence="8">
    <name type="scientific">marine sediment metagenome</name>
    <dbReference type="NCBI Taxonomy" id="412755"/>
    <lineage>
        <taxon>unclassified sequences</taxon>
        <taxon>metagenomes</taxon>
        <taxon>ecological metagenomes</taxon>
    </lineage>
</organism>
<dbReference type="InterPro" id="IPR018076">
    <property type="entry name" value="T2SS_GspF_dom"/>
</dbReference>
<keyword evidence="3 6" id="KW-0812">Transmembrane</keyword>
<evidence type="ECO:0000256" key="1">
    <source>
        <dbReference type="ARBA" id="ARBA00004651"/>
    </source>
</evidence>
<name>A0A0F9GK41_9ZZZZ</name>
<dbReference type="Pfam" id="PF00482">
    <property type="entry name" value="T2SSF"/>
    <property type="match status" value="1"/>
</dbReference>
<feature type="transmembrane region" description="Helical" evidence="6">
    <location>
        <begin position="215"/>
        <end position="235"/>
    </location>
</feature>
<sequence length="274" mass="30190">LERYSAPGQEGIVPLALRDQGSAWAERTRVQLERAGLALKLHEYVALRVLMGLLAFIVVLGVGNAGALALVLGIVVGVVSYMLPALYVHTRITRQVQKFNDQLDEMLTMVSNSLRAGFGLLQGFELAAEQLQPPMSTELHRLLRDTRMGASIEEALENLSQRVGSYDLDVIITAILIQRSVGSNLSEVLDKVAHTIRERVRIKGEINTLVAQKKLSGWVIGLMPVAFVAMMMIMSFDYMSLLFTDPLGRLMLVIAVVLDIIGILVIKRIVTVDI</sequence>
<proteinExistence type="predicted"/>
<evidence type="ECO:0000256" key="6">
    <source>
        <dbReference type="SAM" id="Phobius"/>
    </source>
</evidence>
<gene>
    <name evidence="8" type="ORF">LCGC14_1816810</name>
</gene>
<dbReference type="GO" id="GO:0005886">
    <property type="term" value="C:plasma membrane"/>
    <property type="evidence" value="ECO:0007669"/>
    <property type="project" value="UniProtKB-SubCell"/>
</dbReference>
<dbReference type="PANTHER" id="PTHR35007">
    <property type="entry name" value="INTEGRAL MEMBRANE PROTEIN-RELATED"/>
    <property type="match status" value="1"/>
</dbReference>
<feature type="transmembrane region" description="Helical" evidence="6">
    <location>
        <begin position="68"/>
        <end position="88"/>
    </location>
</feature>
<dbReference type="InterPro" id="IPR042094">
    <property type="entry name" value="T2SS_GspF_sf"/>
</dbReference>
<feature type="transmembrane region" description="Helical" evidence="6">
    <location>
        <begin position="44"/>
        <end position="62"/>
    </location>
</feature>
<evidence type="ECO:0000259" key="7">
    <source>
        <dbReference type="Pfam" id="PF00482"/>
    </source>
</evidence>
<keyword evidence="4 6" id="KW-1133">Transmembrane helix</keyword>
<dbReference type="EMBL" id="LAZR01017732">
    <property type="protein sequence ID" value="KKL99194.1"/>
    <property type="molecule type" value="Genomic_DNA"/>
</dbReference>
<evidence type="ECO:0000256" key="2">
    <source>
        <dbReference type="ARBA" id="ARBA00022475"/>
    </source>
</evidence>
<reference evidence="8" key="1">
    <citation type="journal article" date="2015" name="Nature">
        <title>Complex archaea that bridge the gap between prokaryotes and eukaryotes.</title>
        <authorList>
            <person name="Spang A."/>
            <person name="Saw J.H."/>
            <person name="Jorgensen S.L."/>
            <person name="Zaremba-Niedzwiedzka K."/>
            <person name="Martijn J."/>
            <person name="Lind A.E."/>
            <person name="van Eijk R."/>
            <person name="Schleper C."/>
            <person name="Guy L."/>
            <person name="Ettema T.J."/>
        </authorList>
    </citation>
    <scope>NUCLEOTIDE SEQUENCE</scope>
</reference>
<protein>
    <recommendedName>
        <fullName evidence="7">Type II secretion system protein GspF domain-containing protein</fullName>
    </recommendedName>
</protein>
<evidence type="ECO:0000313" key="8">
    <source>
        <dbReference type="EMBL" id="KKL99194.1"/>
    </source>
</evidence>
<accession>A0A0F9GK41</accession>
<keyword evidence="2" id="KW-1003">Cell membrane</keyword>
<comment type="subcellular location">
    <subcellularLocation>
        <location evidence="1">Cell membrane</location>
        <topology evidence="1">Multi-pass membrane protein</topology>
    </subcellularLocation>
</comment>
<comment type="caution">
    <text evidence="8">The sequence shown here is derived from an EMBL/GenBank/DDBJ whole genome shotgun (WGS) entry which is preliminary data.</text>
</comment>
<feature type="transmembrane region" description="Helical" evidence="6">
    <location>
        <begin position="247"/>
        <end position="266"/>
    </location>
</feature>
<feature type="non-terminal residue" evidence="8">
    <location>
        <position position="1"/>
    </location>
</feature>